<organism evidence="1 2">
    <name type="scientific">Dactylosporangium maewongense</name>
    <dbReference type="NCBI Taxonomy" id="634393"/>
    <lineage>
        <taxon>Bacteria</taxon>
        <taxon>Bacillati</taxon>
        <taxon>Actinomycetota</taxon>
        <taxon>Actinomycetes</taxon>
        <taxon>Micromonosporales</taxon>
        <taxon>Micromonosporaceae</taxon>
        <taxon>Dactylosporangium</taxon>
    </lineage>
</organism>
<dbReference type="RefSeq" id="WP_344504115.1">
    <property type="nucleotide sequence ID" value="NZ_BAAAQD010000009.1"/>
</dbReference>
<protein>
    <submittedName>
        <fullName evidence="1">Uncharacterized protein</fullName>
    </submittedName>
</protein>
<proteinExistence type="predicted"/>
<comment type="caution">
    <text evidence="1">The sequence shown here is derived from an EMBL/GenBank/DDBJ whole genome shotgun (WGS) entry which is preliminary data.</text>
</comment>
<dbReference type="Proteomes" id="UP001501470">
    <property type="component" value="Unassembled WGS sequence"/>
</dbReference>
<keyword evidence="2" id="KW-1185">Reference proteome</keyword>
<accession>A0ABP4LI52</accession>
<evidence type="ECO:0000313" key="1">
    <source>
        <dbReference type="EMBL" id="GAA1524451.1"/>
    </source>
</evidence>
<reference evidence="2" key="1">
    <citation type="journal article" date="2019" name="Int. J. Syst. Evol. Microbiol.">
        <title>The Global Catalogue of Microorganisms (GCM) 10K type strain sequencing project: providing services to taxonomists for standard genome sequencing and annotation.</title>
        <authorList>
            <consortium name="The Broad Institute Genomics Platform"/>
            <consortium name="The Broad Institute Genome Sequencing Center for Infectious Disease"/>
            <person name="Wu L."/>
            <person name="Ma J."/>
        </authorList>
    </citation>
    <scope>NUCLEOTIDE SEQUENCE [LARGE SCALE GENOMIC DNA]</scope>
    <source>
        <strain evidence="2">JCM 15933</strain>
    </source>
</reference>
<sequence>MGFDVGVGLFLCAETVRPLEERRRFLDAVNATLERHGLPPHREPRSVAEIDPPLPPGTDPCLLGASMGAYSSHARRSDRLDWLARHVAVRGTAPAAGPPYGPELYQAYDRLPDRAATFDHLLAACGDGVVVLPRPLDRVLAGDHCWLISADRLRAEAVALGYVLRTADPAVSDSPVVDWITGTAVPDRSFEHLRARIPDDADVWQGWAEESDLCHRLLQSADDVLRTGALGITS</sequence>
<gene>
    <name evidence="1" type="ORF">GCM10009827_046190</name>
</gene>
<evidence type="ECO:0000313" key="2">
    <source>
        <dbReference type="Proteomes" id="UP001501470"/>
    </source>
</evidence>
<dbReference type="EMBL" id="BAAAQD010000009">
    <property type="protein sequence ID" value="GAA1524451.1"/>
    <property type="molecule type" value="Genomic_DNA"/>
</dbReference>
<name>A0ABP4LI52_9ACTN</name>